<protein>
    <submittedName>
        <fullName evidence="1">Uncharacterized protein</fullName>
    </submittedName>
</protein>
<dbReference type="EMBL" id="KV454409">
    <property type="protein sequence ID" value="ODQ65567.1"/>
    <property type="molecule type" value="Genomic_DNA"/>
</dbReference>
<gene>
    <name evidence="1" type="ORF">NADFUDRAFT_41566</name>
</gene>
<proteinExistence type="predicted"/>
<dbReference type="AlphaFoldDB" id="A0A1E3PL53"/>
<organism evidence="1 2">
    <name type="scientific">Nadsonia fulvescens var. elongata DSM 6958</name>
    <dbReference type="NCBI Taxonomy" id="857566"/>
    <lineage>
        <taxon>Eukaryota</taxon>
        <taxon>Fungi</taxon>
        <taxon>Dikarya</taxon>
        <taxon>Ascomycota</taxon>
        <taxon>Saccharomycotina</taxon>
        <taxon>Dipodascomycetes</taxon>
        <taxon>Dipodascales</taxon>
        <taxon>Dipodascales incertae sedis</taxon>
        <taxon>Nadsonia</taxon>
    </lineage>
</organism>
<dbReference type="Proteomes" id="UP000095009">
    <property type="component" value="Unassembled WGS sequence"/>
</dbReference>
<keyword evidence="2" id="KW-1185">Reference proteome</keyword>
<evidence type="ECO:0000313" key="2">
    <source>
        <dbReference type="Proteomes" id="UP000095009"/>
    </source>
</evidence>
<name>A0A1E3PL53_9ASCO</name>
<reference evidence="1 2" key="1">
    <citation type="journal article" date="2016" name="Proc. Natl. Acad. Sci. U.S.A.">
        <title>Comparative genomics of biotechnologically important yeasts.</title>
        <authorList>
            <person name="Riley R."/>
            <person name="Haridas S."/>
            <person name="Wolfe K.H."/>
            <person name="Lopes M.R."/>
            <person name="Hittinger C.T."/>
            <person name="Goeker M."/>
            <person name="Salamov A.A."/>
            <person name="Wisecaver J.H."/>
            <person name="Long T.M."/>
            <person name="Calvey C.H."/>
            <person name="Aerts A.L."/>
            <person name="Barry K.W."/>
            <person name="Choi C."/>
            <person name="Clum A."/>
            <person name="Coughlan A.Y."/>
            <person name="Deshpande S."/>
            <person name="Douglass A.P."/>
            <person name="Hanson S.J."/>
            <person name="Klenk H.-P."/>
            <person name="LaButti K.M."/>
            <person name="Lapidus A."/>
            <person name="Lindquist E.A."/>
            <person name="Lipzen A.M."/>
            <person name="Meier-Kolthoff J.P."/>
            <person name="Ohm R.A."/>
            <person name="Otillar R.P."/>
            <person name="Pangilinan J.L."/>
            <person name="Peng Y."/>
            <person name="Rokas A."/>
            <person name="Rosa C.A."/>
            <person name="Scheuner C."/>
            <person name="Sibirny A.A."/>
            <person name="Slot J.C."/>
            <person name="Stielow J.B."/>
            <person name="Sun H."/>
            <person name="Kurtzman C.P."/>
            <person name="Blackwell M."/>
            <person name="Grigoriev I.V."/>
            <person name="Jeffries T.W."/>
        </authorList>
    </citation>
    <scope>NUCLEOTIDE SEQUENCE [LARGE SCALE GENOMIC DNA]</scope>
    <source>
        <strain evidence="1 2">DSM 6958</strain>
    </source>
</reference>
<sequence>MSKGKTRKGQTVEEFEVQKALYAKGPVIQTSESLLERDFSAIYTKLDRMTLKAAAERAYYIGDYQRSLDLLNTKEARTKFGGKEAAELEYIRLAAQDKLSTSKSN</sequence>
<accession>A0A1E3PL53</accession>
<dbReference type="OrthoDB" id="4082971at2759"/>
<evidence type="ECO:0000313" key="1">
    <source>
        <dbReference type="EMBL" id="ODQ65567.1"/>
    </source>
</evidence>